<gene>
    <name evidence="2" type="ORF">ACFQ04_10445</name>
</gene>
<dbReference type="EMBL" id="JBHTIL010000001">
    <property type="protein sequence ID" value="MFD0926154.1"/>
    <property type="molecule type" value="Genomic_DNA"/>
</dbReference>
<organism evidence="2 3">
    <name type="scientific">Williamsia deligens</name>
    <dbReference type="NCBI Taxonomy" id="321325"/>
    <lineage>
        <taxon>Bacteria</taxon>
        <taxon>Bacillati</taxon>
        <taxon>Actinomycetota</taxon>
        <taxon>Actinomycetes</taxon>
        <taxon>Mycobacteriales</taxon>
        <taxon>Nocardiaceae</taxon>
        <taxon>Williamsia</taxon>
    </lineage>
</organism>
<keyword evidence="3" id="KW-1185">Reference proteome</keyword>
<name>A0ABW3G6H0_9NOCA</name>
<dbReference type="RefSeq" id="WP_253645953.1">
    <property type="nucleotide sequence ID" value="NZ_BAAAMO010000002.1"/>
</dbReference>
<protein>
    <submittedName>
        <fullName evidence="2">FBP domain-containing protein</fullName>
    </submittedName>
</protein>
<dbReference type="Pfam" id="PF16571">
    <property type="entry name" value="FBP_C"/>
    <property type="match status" value="1"/>
</dbReference>
<evidence type="ECO:0000313" key="2">
    <source>
        <dbReference type="EMBL" id="MFD0926154.1"/>
    </source>
</evidence>
<dbReference type="InterPro" id="IPR032330">
    <property type="entry name" value="EF-G-binding_C"/>
</dbReference>
<dbReference type="Proteomes" id="UP001597068">
    <property type="component" value="Unassembled WGS sequence"/>
</dbReference>
<accession>A0ABW3G6H0</accession>
<evidence type="ECO:0000313" key="3">
    <source>
        <dbReference type="Proteomes" id="UP001597068"/>
    </source>
</evidence>
<sequence length="163" mass="17079">MLPVSEADIRSSFVNCSKGDAKRLSVPTALGTLDFENLDFLGWADATYAGRCYVVTPGVDDEIVGIALRRAAGGTRRAQMCTICLTTHPSGGVALMSAAKAGPAGRRGDTVGAYICADLACSAYARGTKTPSLGKQYKEDLDIAAKVTRVRENMAAFVARVVG</sequence>
<reference evidence="3" key="1">
    <citation type="journal article" date="2019" name="Int. J. Syst. Evol. Microbiol.">
        <title>The Global Catalogue of Microorganisms (GCM) 10K type strain sequencing project: providing services to taxonomists for standard genome sequencing and annotation.</title>
        <authorList>
            <consortium name="The Broad Institute Genomics Platform"/>
            <consortium name="The Broad Institute Genome Sequencing Center for Infectious Disease"/>
            <person name="Wu L."/>
            <person name="Ma J."/>
        </authorList>
    </citation>
    <scope>NUCLEOTIDE SEQUENCE [LARGE SCALE GENOMIC DNA]</scope>
    <source>
        <strain evidence="3">CCUG 50873</strain>
    </source>
</reference>
<feature type="domain" description="Elongation factor G-binding protein C-terminal treble-clef zinc-finger" evidence="1">
    <location>
        <begin position="8"/>
        <end position="161"/>
    </location>
</feature>
<evidence type="ECO:0000259" key="1">
    <source>
        <dbReference type="Pfam" id="PF16571"/>
    </source>
</evidence>
<comment type="caution">
    <text evidence="2">The sequence shown here is derived from an EMBL/GenBank/DDBJ whole genome shotgun (WGS) entry which is preliminary data.</text>
</comment>
<proteinExistence type="predicted"/>